<dbReference type="InterPro" id="IPR000716">
    <property type="entry name" value="Thyroglobulin_1"/>
</dbReference>
<name>A0A443S6U1_9ACAR</name>
<dbReference type="InterPro" id="IPR036857">
    <property type="entry name" value="Thyroglobulin_1_sf"/>
</dbReference>
<keyword evidence="1" id="KW-1015">Disulfide bond</keyword>
<evidence type="ECO:0000256" key="1">
    <source>
        <dbReference type="ARBA" id="ARBA00023157"/>
    </source>
</evidence>
<evidence type="ECO:0000313" key="5">
    <source>
        <dbReference type="Proteomes" id="UP000288716"/>
    </source>
</evidence>
<proteinExistence type="predicted"/>
<dbReference type="VEuPathDB" id="VectorBase:LDEU008836"/>
<sequence>MVIIHVCFASKCLEELKENDRLRTQGVQDLFGPVCASDGKYEKIQCMLLGCYCVNEDTGEKIGDIFRWGRKPECK</sequence>
<comment type="caution">
    <text evidence="2">Lacks conserved residue(s) required for the propagation of feature annotation.</text>
</comment>
<evidence type="ECO:0000256" key="2">
    <source>
        <dbReference type="PROSITE-ProRule" id="PRU00500"/>
    </source>
</evidence>
<dbReference type="AlphaFoldDB" id="A0A443S6U1"/>
<accession>A0A443S6U1</accession>
<reference evidence="4 5" key="1">
    <citation type="journal article" date="2018" name="Gigascience">
        <title>Genomes of trombidid mites reveal novel predicted allergens and laterally-transferred genes associated with secondary metabolism.</title>
        <authorList>
            <person name="Dong X."/>
            <person name="Chaisiri K."/>
            <person name="Xia D."/>
            <person name="Armstrong S.D."/>
            <person name="Fang Y."/>
            <person name="Donnelly M.J."/>
            <person name="Kadowaki T."/>
            <person name="McGarry J.W."/>
            <person name="Darby A.C."/>
            <person name="Makepeace B.L."/>
        </authorList>
    </citation>
    <scope>NUCLEOTIDE SEQUENCE [LARGE SCALE GENOMIC DNA]</scope>
    <source>
        <strain evidence="4">UoL-UT</strain>
    </source>
</reference>
<dbReference type="SUPFAM" id="SSF57610">
    <property type="entry name" value="Thyroglobulin type-1 domain"/>
    <property type="match status" value="1"/>
</dbReference>
<dbReference type="Gene3D" id="4.10.800.10">
    <property type="entry name" value="Thyroglobulin type-1"/>
    <property type="match status" value="1"/>
</dbReference>
<organism evidence="4 5">
    <name type="scientific">Leptotrombidium deliense</name>
    <dbReference type="NCBI Taxonomy" id="299467"/>
    <lineage>
        <taxon>Eukaryota</taxon>
        <taxon>Metazoa</taxon>
        <taxon>Ecdysozoa</taxon>
        <taxon>Arthropoda</taxon>
        <taxon>Chelicerata</taxon>
        <taxon>Arachnida</taxon>
        <taxon>Acari</taxon>
        <taxon>Acariformes</taxon>
        <taxon>Trombidiformes</taxon>
        <taxon>Prostigmata</taxon>
        <taxon>Anystina</taxon>
        <taxon>Parasitengona</taxon>
        <taxon>Trombiculoidea</taxon>
        <taxon>Trombiculidae</taxon>
        <taxon>Leptotrombidium</taxon>
    </lineage>
</organism>
<feature type="domain" description="Thyroglobulin type-1" evidence="3">
    <location>
        <begin position="9"/>
        <end position="74"/>
    </location>
</feature>
<comment type="caution">
    <text evidence="4">The sequence shown here is derived from an EMBL/GenBank/DDBJ whole genome shotgun (WGS) entry which is preliminary data.</text>
</comment>
<gene>
    <name evidence="4" type="ORF">B4U80_13951</name>
</gene>
<evidence type="ECO:0000259" key="3">
    <source>
        <dbReference type="PROSITE" id="PS51162"/>
    </source>
</evidence>
<dbReference type="EMBL" id="NCKV01006913">
    <property type="protein sequence ID" value="RWS23204.1"/>
    <property type="molecule type" value="Genomic_DNA"/>
</dbReference>
<keyword evidence="5" id="KW-1185">Reference proteome</keyword>
<protein>
    <recommendedName>
        <fullName evidence="3">Thyroglobulin type-1 domain-containing protein</fullName>
    </recommendedName>
</protein>
<dbReference type="Proteomes" id="UP000288716">
    <property type="component" value="Unassembled WGS sequence"/>
</dbReference>
<evidence type="ECO:0000313" key="4">
    <source>
        <dbReference type="EMBL" id="RWS23204.1"/>
    </source>
</evidence>
<dbReference type="OrthoDB" id="406800at2759"/>
<dbReference type="PROSITE" id="PS00484">
    <property type="entry name" value="THYROGLOBULIN_1_1"/>
    <property type="match status" value="1"/>
</dbReference>
<dbReference type="Pfam" id="PF00086">
    <property type="entry name" value="Thyroglobulin_1"/>
    <property type="match status" value="1"/>
</dbReference>
<dbReference type="PROSITE" id="PS51162">
    <property type="entry name" value="THYROGLOBULIN_1_2"/>
    <property type="match status" value="1"/>
</dbReference>